<feature type="compositionally biased region" description="Basic residues" evidence="1">
    <location>
        <begin position="591"/>
        <end position="604"/>
    </location>
</feature>
<sequence length="662" mass="73690">MRSAITASRYRRLYLRPQSIHCWASYRRTGLLGTGYSIFDQSEPSPICQLRLGVPYNLQAPWQRGLKRKSTVKLQELPQGLLTGEGLPPLPEDEGERGAAGGGMDYPPVVQQARNNMRRFPQCVLLTRVGGFYELYFEHADEVGPLLGLKVAKKKTSSGGVSMSGFPFFQLDRFLKILVQDYGRYVAVSEEYENPEKGGLMWDRRVSRIITPGTLIDEKFMNPYENNFLLAVASPPLASLSSPLDAEVGLAWLDLSTGDFFTQESTVGMLNGDISRIGPREVVLRPALSTRLGSGEQKDISEGLKKDGYFITYHPVATTLGDSIPPASIADWGQMLETPVPQNTILSMTVQEIEAGNLLLDYVQARLPGMNMKLQPPIRKCVDDTMLIDANSMRGLEIKTTLRDGLLTGSLLHTVKRTVTKSGARLLASWLTSPVTSVSVIDNRLNLVETFLHDVPLRENMIRLLQKSHDSQRIVQKFSLGRGDADDLIALARTIEVTRGILELLSSSQTYNDKTDSASNHRESMEVLLKKLSIPSSLAKRITDSIDEEGLMQQQRMEESEKAEMAQMARTAIGLEEEGEEIKTGTEASRKSQKTKTGKGHRIVSHKDAERQQAWVMQKRVAHKVVGGRHTMVEAGLREKGRTFTPNDCFVGDEERLWLVTG</sequence>
<feature type="compositionally biased region" description="Basic and acidic residues" evidence="1">
    <location>
        <begin position="581"/>
        <end position="590"/>
    </location>
</feature>
<dbReference type="SMART" id="SM00533">
    <property type="entry name" value="MUTSd"/>
    <property type="match status" value="1"/>
</dbReference>
<dbReference type="InterPro" id="IPR036678">
    <property type="entry name" value="MutS_con_dom_sf"/>
</dbReference>
<evidence type="ECO:0000259" key="2">
    <source>
        <dbReference type="SMART" id="SM00533"/>
    </source>
</evidence>
<dbReference type="Pfam" id="PF01624">
    <property type="entry name" value="MutS_I"/>
    <property type="match status" value="1"/>
</dbReference>
<dbReference type="SUPFAM" id="SSF55271">
    <property type="entry name" value="DNA repair protein MutS, domain I"/>
    <property type="match status" value="1"/>
</dbReference>
<dbReference type="InterPro" id="IPR016151">
    <property type="entry name" value="DNA_mismatch_repair_MutS_N"/>
</dbReference>
<dbReference type="InterPro" id="IPR045076">
    <property type="entry name" value="MutS"/>
</dbReference>
<dbReference type="InterPro" id="IPR007860">
    <property type="entry name" value="DNA_mmatch_repair_MutS_con_dom"/>
</dbReference>
<dbReference type="Gene3D" id="3.40.1170.10">
    <property type="entry name" value="DNA repair protein MutS, domain I"/>
    <property type="match status" value="1"/>
</dbReference>
<dbReference type="Pfam" id="PF05192">
    <property type="entry name" value="MutS_III"/>
    <property type="match status" value="1"/>
</dbReference>
<dbReference type="Proteomes" id="UP001447188">
    <property type="component" value="Unassembled WGS sequence"/>
</dbReference>
<proteinExistence type="predicted"/>
<evidence type="ECO:0000313" key="3">
    <source>
        <dbReference type="EMBL" id="KAL0638042.1"/>
    </source>
</evidence>
<name>A0ABR3GQ46_9PEZI</name>
<dbReference type="Gene3D" id="3.30.420.110">
    <property type="entry name" value="MutS, connector domain"/>
    <property type="match status" value="1"/>
</dbReference>
<dbReference type="InterPro" id="IPR036187">
    <property type="entry name" value="DNA_mismatch_repair_MutS_sf"/>
</dbReference>
<keyword evidence="4" id="KW-1185">Reference proteome</keyword>
<dbReference type="Gene3D" id="1.10.1420.10">
    <property type="match status" value="1"/>
</dbReference>
<dbReference type="EMBL" id="JBBBZM010000027">
    <property type="protein sequence ID" value="KAL0638042.1"/>
    <property type="molecule type" value="Genomic_DNA"/>
</dbReference>
<accession>A0ABR3GQ46</accession>
<dbReference type="InterPro" id="IPR007696">
    <property type="entry name" value="DNA_mismatch_repair_MutS_core"/>
</dbReference>
<dbReference type="Pfam" id="PF05188">
    <property type="entry name" value="MutS_II"/>
    <property type="match status" value="1"/>
</dbReference>
<dbReference type="SUPFAM" id="SSF48334">
    <property type="entry name" value="DNA repair protein MutS, domain III"/>
    <property type="match status" value="1"/>
</dbReference>
<evidence type="ECO:0000313" key="4">
    <source>
        <dbReference type="Proteomes" id="UP001447188"/>
    </source>
</evidence>
<feature type="domain" description="DNA mismatch repair protein MutS core" evidence="2">
    <location>
        <begin position="406"/>
        <end position="636"/>
    </location>
</feature>
<feature type="region of interest" description="Disordered" evidence="1">
    <location>
        <begin position="82"/>
        <end position="101"/>
    </location>
</feature>
<reference evidence="3 4" key="1">
    <citation type="submission" date="2024-02" db="EMBL/GenBank/DDBJ databases">
        <title>Discinaceae phylogenomics.</title>
        <authorList>
            <person name="Dirks A.C."/>
            <person name="James T.Y."/>
        </authorList>
    </citation>
    <scope>NUCLEOTIDE SEQUENCE [LARGE SCALE GENOMIC DNA]</scope>
    <source>
        <strain evidence="3 4">ACD0624</strain>
    </source>
</reference>
<dbReference type="InterPro" id="IPR007695">
    <property type="entry name" value="DNA_mismatch_repair_MutS-lik_N"/>
</dbReference>
<dbReference type="PANTHER" id="PTHR11361">
    <property type="entry name" value="DNA MISMATCH REPAIR PROTEIN MUTS FAMILY MEMBER"/>
    <property type="match status" value="1"/>
</dbReference>
<comment type="caution">
    <text evidence="3">The sequence shown here is derived from an EMBL/GenBank/DDBJ whole genome shotgun (WGS) entry which is preliminary data.</text>
</comment>
<dbReference type="SUPFAM" id="SSF53150">
    <property type="entry name" value="DNA repair protein MutS, domain II"/>
    <property type="match status" value="1"/>
</dbReference>
<feature type="region of interest" description="Disordered" evidence="1">
    <location>
        <begin position="577"/>
        <end position="606"/>
    </location>
</feature>
<organism evidence="3 4">
    <name type="scientific">Discina gigas</name>
    <dbReference type="NCBI Taxonomy" id="1032678"/>
    <lineage>
        <taxon>Eukaryota</taxon>
        <taxon>Fungi</taxon>
        <taxon>Dikarya</taxon>
        <taxon>Ascomycota</taxon>
        <taxon>Pezizomycotina</taxon>
        <taxon>Pezizomycetes</taxon>
        <taxon>Pezizales</taxon>
        <taxon>Discinaceae</taxon>
        <taxon>Discina</taxon>
    </lineage>
</organism>
<evidence type="ECO:0000256" key="1">
    <source>
        <dbReference type="SAM" id="MobiDB-lite"/>
    </source>
</evidence>
<gene>
    <name evidence="3" type="primary">msh1_2</name>
    <name evidence="3" type="ORF">Q9L58_002978</name>
</gene>
<protein>
    <submittedName>
        <fullName evidence="3">MutS protein 1</fullName>
    </submittedName>
</protein>
<dbReference type="PANTHER" id="PTHR11361:SF34">
    <property type="entry name" value="DNA MISMATCH REPAIR PROTEIN MSH1, MITOCHONDRIAL"/>
    <property type="match status" value="1"/>
</dbReference>